<accession>S3HDQ6</accession>
<name>S3HDQ6_9HYPH</name>
<keyword evidence="3" id="KW-1185">Reference proteome</keyword>
<dbReference type="EMBL" id="AEYE02000019">
    <property type="protein sequence ID" value="EPE96982.1"/>
    <property type="molecule type" value="Genomic_DNA"/>
</dbReference>
<reference evidence="2 3" key="1">
    <citation type="journal article" date="2012" name="J. Bacteriol.">
        <title>Genome sequence of Rhizobium grahamii CCGE502, a broad-host-range symbiont with low nodulation competitiveness in Phaseolus vulgaris.</title>
        <authorList>
            <person name="Althabegoiti M.J."/>
            <person name="Lozano L."/>
            <person name="Torres-Tejerizo G."/>
            <person name="Ormeno-Orrillo E."/>
            <person name="Rogel M.A."/>
            <person name="Gonzalez V."/>
            <person name="Martinez-Romero E."/>
        </authorList>
    </citation>
    <scope>NUCLEOTIDE SEQUENCE [LARGE SCALE GENOMIC DNA]</scope>
    <source>
        <strain evidence="2 3">CCGE 502</strain>
    </source>
</reference>
<evidence type="ECO:0000256" key="1">
    <source>
        <dbReference type="SAM" id="Phobius"/>
    </source>
</evidence>
<comment type="caution">
    <text evidence="2">The sequence shown here is derived from an EMBL/GenBank/DDBJ whole genome shotgun (WGS) entry which is preliminary data.</text>
</comment>
<keyword evidence="1" id="KW-0472">Membrane</keyword>
<evidence type="ECO:0000313" key="2">
    <source>
        <dbReference type="EMBL" id="EPE96982.1"/>
    </source>
</evidence>
<dbReference type="RefSeq" id="WP_016555480.1">
    <property type="nucleotide sequence ID" value="NZ_AEYE02000019.1"/>
</dbReference>
<dbReference type="Proteomes" id="UP000014411">
    <property type="component" value="Unassembled WGS sequence"/>
</dbReference>
<keyword evidence="1" id="KW-1133">Transmembrane helix</keyword>
<sequence length="236" mass="25983">MRGLLNIFLLVVMLFALLILAVTSFITGLLIPLYFILVFVGASKREAKVKTKIEAMLVPEEAIVASIIEYRAMALFRRRISLVITTSRMISVRRKILGGYRMTDRQWKDLGNAQMDENIFPAIFGTALSFTFLELAGGNLGVGGGNPDDAAKIYKFSQTQEQAWEEKRRIRGMEENRSIAGINLGGLFKAAGGSSDVSPADAIANEINSARSLLASGVISDAEFQEIKSKILSRRF</sequence>
<evidence type="ECO:0000313" key="3">
    <source>
        <dbReference type="Proteomes" id="UP000014411"/>
    </source>
</evidence>
<dbReference type="HOGENOM" id="CLU_1292490_0_0_5"/>
<keyword evidence="1" id="KW-0812">Transmembrane</keyword>
<dbReference type="STRING" id="990285.RGCCGE502_17465"/>
<protein>
    <recommendedName>
        <fullName evidence="4">SHOCT domain-containing protein</fullName>
    </recommendedName>
</protein>
<evidence type="ECO:0008006" key="4">
    <source>
        <dbReference type="Google" id="ProtNLM"/>
    </source>
</evidence>
<dbReference type="AlphaFoldDB" id="S3HDQ6"/>
<proteinExistence type="predicted"/>
<feature type="transmembrane region" description="Helical" evidence="1">
    <location>
        <begin position="7"/>
        <end position="40"/>
    </location>
</feature>
<organism evidence="2 3">
    <name type="scientific">Rhizobium grahamii CCGE 502</name>
    <dbReference type="NCBI Taxonomy" id="990285"/>
    <lineage>
        <taxon>Bacteria</taxon>
        <taxon>Pseudomonadati</taxon>
        <taxon>Pseudomonadota</taxon>
        <taxon>Alphaproteobacteria</taxon>
        <taxon>Hyphomicrobiales</taxon>
        <taxon>Rhizobiaceae</taxon>
        <taxon>Rhizobium/Agrobacterium group</taxon>
        <taxon>Rhizobium</taxon>
    </lineage>
</organism>
<gene>
    <name evidence="2" type="ORF">RGCCGE502_17465</name>
</gene>
<dbReference type="eggNOG" id="ENOG5034BZV">
    <property type="taxonomic scope" value="Bacteria"/>
</dbReference>